<keyword evidence="10" id="KW-1185">Reference proteome</keyword>
<keyword evidence="3 7" id="KW-0812">Transmembrane</keyword>
<feature type="transmembrane region" description="Helical" evidence="7">
    <location>
        <begin position="266"/>
        <end position="287"/>
    </location>
</feature>
<keyword evidence="4 7" id="KW-1133">Transmembrane helix</keyword>
<reference evidence="9 10" key="1">
    <citation type="submission" date="2019-11" db="EMBL/GenBank/DDBJ databases">
        <authorList>
            <person name="He Y."/>
        </authorList>
    </citation>
    <scope>NUCLEOTIDE SEQUENCE [LARGE SCALE GENOMIC DNA]</scope>
    <source>
        <strain evidence="9 10">SCSIO 58843</strain>
    </source>
</reference>
<feature type="transmembrane region" description="Helical" evidence="7">
    <location>
        <begin position="21"/>
        <end position="42"/>
    </location>
</feature>
<organism evidence="9 10">
    <name type="scientific">Actinomarinicola tropica</name>
    <dbReference type="NCBI Taxonomy" id="2789776"/>
    <lineage>
        <taxon>Bacteria</taxon>
        <taxon>Bacillati</taxon>
        <taxon>Actinomycetota</taxon>
        <taxon>Acidimicrobiia</taxon>
        <taxon>Acidimicrobiales</taxon>
        <taxon>Iamiaceae</taxon>
        <taxon>Actinomarinicola</taxon>
    </lineage>
</organism>
<dbReference type="Proteomes" id="UP000334019">
    <property type="component" value="Chromosome"/>
</dbReference>
<dbReference type="PANTHER" id="PTHR30572">
    <property type="entry name" value="MEMBRANE COMPONENT OF TRANSPORTER-RELATED"/>
    <property type="match status" value="1"/>
</dbReference>
<dbReference type="KEGG" id="atq:GH723_17935"/>
<keyword evidence="5 7" id="KW-0472">Membrane</keyword>
<feature type="transmembrane region" description="Helical" evidence="7">
    <location>
        <begin position="730"/>
        <end position="752"/>
    </location>
</feature>
<dbReference type="PANTHER" id="PTHR30572:SF4">
    <property type="entry name" value="ABC TRANSPORTER PERMEASE YTRF"/>
    <property type="match status" value="1"/>
</dbReference>
<keyword evidence="2" id="KW-1003">Cell membrane</keyword>
<sequence>MAWGALRAIARREWIRHWRGIVLLGVLAGLAGGCLVTGAAVLRRTATASDRLVAAVAPGDLRLQVFGEGVAEDVPGLPGVERAVVGGIAVARVEGRGFVYLGTFLPQGGGELLRPVVIDGRVATGPDEVVVIEDVADALEVEVGDSLHLAYLEPEEVAQFDVGFGDPDGPEVEVRIAGIGRVPSGVMAGTPVVASTALAERLEEAVAGRDVYVDLADEAGVRPAFEQALDDLAADAERPPGAEELPPVAVIDPLEGTRDAARSTGVLVAGLGVAVVVASLSSLVVAWQSLMRHHARTAADQEVESALGLTSAERSAARVLPLVPAALLAIVVAATVAALGAGLDPPGAVRRMEPSPGWRLDLPLVAGGAVLVGVVVLALGERTARRAGRRRSGSGAVASSRARRLAPRRGGWTLLGATFALSRAGAGSRVTAGASVAGAMVAVAGLVASLVVGASLGRLLDEPARWGWGADVAVVDVTDAVLADLSADPRVGGVTELTSAALAVGGTEVQGYGLGELRGAPSWTMVEGRLPRGTDEIVLGLHVAAAEDASVGDDLPVGDRVLRVVGIGVGPPLGGEQLGRSVLVDGPAMELLAEVQLFREALVVAAPGEDAGALAAALAERYEISVREQPRAVRDLADLDVLPPALAGFLVAVGVAALTHGVWVGAQTRRVDLAVVRVLGAERRHVRLVVVAMAGATAVIAVVVGAPLGWAVGRLAWGEAARGAGVEADVALPASVVVAIVLTLVVAPLLAYPPGRRAGDAAPRDVLREG</sequence>
<evidence type="ECO:0000256" key="2">
    <source>
        <dbReference type="ARBA" id="ARBA00022475"/>
    </source>
</evidence>
<feature type="transmembrane region" description="Helical" evidence="7">
    <location>
        <begin position="432"/>
        <end position="456"/>
    </location>
</feature>
<comment type="subcellular location">
    <subcellularLocation>
        <location evidence="1">Cell membrane</location>
        <topology evidence="1">Multi-pass membrane protein</topology>
    </subcellularLocation>
</comment>
<dbReference type="InterPro" id="IPR050250">
    <property type="entry name" value="Macrolide_Exporter_MacB"/>
</dbReference>
<evidence type="ECO:0000313" key="9">
    <source>
        <dbReference type="EMBL" id="QGG96826.1"/>
    </source>
</evidence>
<dbReference type="InterPro" id="IPR003838">
    <property type="entry name" value="ABC3_permease_C"/>
</dbReference>
<dbReference type="EMBL" id="CP045851">
    <property type="protein sequence ID" value="QGG96826.1"/>
    <property type="molecule type" value="Genomic_DNA"/>
</dbReference>
<evidence type="ECO:0000256" key="5">
    <source>
        <dbReference type="ARBA" id="ARBA00023136"/>
    </source>
</evidence>
<dbReference type="GO" id="GO:0005886">
    <property type="term" value="C:plasma membrane"/>
    <property type="evidence" value="ECO:0007669"/>
    <property type="project" value="UniProtKB-SubCell"/>
</dbReference>
<feature type="transmembrane region" description="Helical" evidence="7">
    <location>
        <begin position="645"/>
        <end position="666"/>
    </location>
</feature>
<evidence type="ECO:0000256" key="6">
    <source>
        <dbReference type="ARBA" id="ARBA00038076"/>
    </source>
</evidence>
<dbReference type="AlphaFoldDB" id="A0A5Q2RQX0"/>
<evidence type="ECO:0000256" key="7">
    <source>
        <dbReference type="SAM" id="Phobius"/>
    </source>
</evidence>
<feature type="transmembrane region" description="Helical" evidence="7">
    <location>
        <begin position="686"/>
        <end position="710"/>
    </location>
</feature>
<evidence type="ECO:0000256" key="1">
    <source>
        <dbReference type="ARBA" id="ARBA00004651"/>
    </source>
</evidence>
<name>A0A5Q2RQX0_9ACTN</name>
<dbReference type="PROSITE" id="PS51257">
    <property type="entry name" value="PROKAR_LIPOPROTEIN"/>
    <property type="match status" value="1"/>
</dbReference>
<dbReference type="GO" id="GO:0022857">
    <property type="term" value="F:transmembrane transporter activity"/>
    <property type="evidence" value="ECO:0007669"/>
    <property type="project" value="TreeGrafter"/>
</dbReference>
<evidence type="ECO:0000259" key="8">
    <source>
        <dbReference type="Pfam" id="PF02687"/>
    </source>
</evidence>
<feature type="domain" description="ABC3 transporter permease C-terminal" evidence="8">
    <location>
        <begin position="646"/>
        <end position="751"/>
    </location>
</feature>
<protein>
    <submittedName>
        <fullName evidence="9">FtsX-like permease family protein</fullName>
    </submittedName>
</protein>
<feature type="transmembrane region" description="Helical" evidence="7">
    <location>
        <begin position="362"/>
        <end position="380"/>
    </location>
</feature>
<evidence type="ECO:0000256" key="4">
    <source>
        <dbReference type="ARBA" id="ARBA00022989"/>
    </source>
</evidence>
<dbReference type="RefSeq" id="WP_153760928.1">
    <property type="nucleotide sequence ID" value="NZ_CP045851.1"/>
</dbReference>
<proteinExistence type="inferred from homology"/>
<comment type="similarity">
    <text evidence="6">Belongs to the ABC-4 integral membrane protein family.</text>
</comment>
<evidence type="ECO:0000256" key="3">
    <source>
        <dbReference type="ARBA" id="ARBA00022692"/>
    </source>
</evidence>
<feature type="transmembrane region" description="Helical" evidence="7">
    <location>
        <begin position="319"/>
        <end position="342"/>
    </location>
</feature>
<accession>A0A5Q2RQX0</accession>
<gene>
    <name evidence="9" type="ORF">GH723_17935</name>
</gene>
<evidence type="ECO:0000313" key="10">
    <source>
        <dbReference type="Proteomes" id="UP000334019"/>
    </source>
</evidence>
<dbReference type="Pfam" id="PF02687">
    <property type="entry name" value="FtsX"/>
    <property type="match status" value="1"/>
</dbReference>